<dbReference type="OrthoDB" id="1931232at2759"/>
<proteinExistence type="predicted"/>
<dbReference type="GO" id="GO:0005737">
    <property type="term" value="C:cytoplasm"/>
    <property type="evidence" value="ECO:0007669"/>
    <property type="project" value="UniProtKB-SubCell"/>
</dbReference>
<evidence type="ECO:0000256" key="4">
    <source>
        <dbReference type="ARBA" id="ARBA00023146"/>
    </source>
</evidence>
<feature type="domain" description="Asparagine--tRNA ligase N-terminal" evidence="7">
    <location>
        <begin position="4"/>
        <end position="65"/>
    </location>
</feature>
<evidence type="ECO:0000256" key="2">
    <source>
        <dbReference type="ARBA" id="ARBA00022490"/>
    </source>
</evidence>
<gene>
    <name evidence="8" type="ORF">METBISCDRAFT_20252</name>
</gene>
<evidence type="ECO:0000313" key="9">
    <source>
        <dbReference type="Proteomes" id="UP000268321"/>
    </source>
</evidence>
<dbReference type="SUPFAM" id="SSF50249">
    <property type="entry name" value="Nucleic acid-binding proteins"/>
    <property type="match status" value="1"/>
</dbReference>
<dbReference type="InterPro" id="IPR012340">
    <property type="entry name" value="NA-bd_OB-fold"/>
</dbReference>
<sequence length="189" mass="20503">ETKEYEYVAISASALKKAKKAAEGLIKKQEKQAKQDQDAAKKAAEASKKLSVLQLVEITENASLPAAEKIKLKSVGEFIGKRVAVRGWVHRLRMQKDVGFVTLRDGTGFLQSVLADDLAKSRIASEFTIESTILIKGVIEKLPEGKSAPGGVELKAAFFEIIGLAPSGDDSFTNKVQEKADPLSSRNFL</sequence>
<dbReference type="CDD" id="cd04323">
    <property type="entry name" value="AsnRS_cyto_like_N"/>
    <property type="match status" value="1"/>
</dbReference>
<evidence type="ECO:0000313" key="8">
    <source>
        <dbReference type="EMBL" id="RKP28741.1"/>
    </source>
</evidence>
<dbReference type="Pfam" id="PF20917">
    <property type="entry name" value="AsnRS_N"/>
    <property type="match status" value="1"/>
</dbReference>
<keyword evidence="9" id="KW-1185">Reference proteome</keyword>
<protein>
    <submittedName>
        <fullName evidence="8">Nucleic acid-binding protein</fullName>
    </submittedName>
</protein>
<dbReference type="GO" id="GO:0006421">
    <property type="term" value="P:asparaginyl-tRNA aminoacylation"/>
    <property type="evidence" value="ECO:0007669"/>
    <property type="project" value="TreeGrafter"/>
</dbReference>
<feature type="non-terminal residue" evidence="8">
    <location>
        <position position="1"/>
    </location>
</feature>
<evidence type="ECO:0000259" key="6">
    <source>
        <dbReference type="Pfam" id="PF01336"/>
    </source>
</evidence>
<evidence type="ECO:0000256" key="3">
    <source>
        <dbReference type="ARBA" id="ARBA00022917"/>
    </source>
</evidence>
<keyword evidence="5" id="KW-0175">Coiled coil</keyword>
<feature type="coiled-coil region" evidence="5">
    <location>
        <begin position="12"/>
        <end position="46"/>
    </location>
</feature>
<dbReference type="InterPro" id="IPR048952">
    <property type="entry name" value="AsnRS_N"/>
</dbReference>
<keyword evidence="2" id="KW-0963">Cytoplasm</keyword>
<reference evidence="9" key="1">
    <citation type="journal article" date="2018" name="Nat. Microbiol.">
        <title>Leveraging single-cell genomics to expand the fungal tree of life.</title>
        <authorList>
            <person name="Ahrendt S.R."/>
            <person name="Quandt C.A."/>
            <person name="Ciobanu D."/>
            <person name="Clum A."/>
            <person name="Salamov A."/>
            <person name="Andreopoulos B."/>
            <person name="Cheng J.F."/>
            <person name="Woyke T."/>
            <person name="Pelin A."/>
            <person name="Henrissat B."/>
            <person name="Reynolds N.K."/>
            <person name="Benny G.L."/>
            <person name="Smith M.E."/>
            <person name="James T.Y."/>
            <person name="Grigoriev I.V."/>
        </authorList>
    </citation>
    <scope>NUCLEOTIDE SEQUENCE [LARGE SCALE GENOMIC DNA]</scope>
    <source>
        <strain evidence="9">Baker2002</strain>
    </source>
</reference>
<dbReference type="GO" id="GO:0004816">
    <property type="term" value="F:asparagine-tRNA ligase activity"/>
    <property type="evidence" value="ECO:0007669"/>
    <property type="project" value="TreeGrafter"/>
</dbReference>
<keyword evidence="4" id="KW-0436">Ligase</keyword>
<comment type="subcellular location">
    <subcellularLocation>
        <location evidence="1">Cytoplasm</location>
    </subcellularLocation>
</comment>
<evidence type="ECO:0000259" key="7">
    <source>
        <dbReference type="Pfam" id="PF20917"/>
    </source>
</evidence>
<keyword evidence="3" id="KW-0648">Protein biosynthesis</keyword>
<dbReference type="Gene3D" id="2.40.50.140">
    <property type="entry name" value="Nucleic acid-binding proteins"/>
    <property type="match status" value="1"/>
</dbReference>
<feature type="domain" description="OB" evidence="6">
    <location>
        <begin position="83"/>
        <end position="161"/>
    </location>
</feature>
<dbReference type="Proteomes" id="UP000268321">
    <property type="component" value="Unassembled WGS sequence"/>
</dbReference>
<dbReference type="AlphaFoldDB" id="A0A4P9Z9R0"/>
<keyword evidence="4" id="KW-0030">Aminoacyl-tRNA synthetase</keyword>
<organism evidence="8 9">
    <name type="scientific">Metschnikowia bicuspidata</name>
    <dbReference type="NCBI Taxonomy" id="27322"/>
    <lineage>
        <taxon>Eukaryota</taxon>
        <taxon>Fungi</taxon>
        <taxon>Dikarya</taxon>
        <taxon>Ascomycota</taxon>
        <taxon>Saccharomycotina</taxon>
        <taxon>Pichiomycetes</taxon>
        <taxon>Metschnikowiaceae</taxon>
        <taxon>Metschnikowia</taxon>
    </lineage>
</organism>
<dbReference type="InterPro" id="IPR004365">
    <property type="entry name" value="NA-bd_OB_tRNA"/>
</dbReference>
<dbReference type="Pfam" id="PF01336">
    <property type="entry name" value="tRNA_anti-codon"/>
    <property type="match status" value="1"/>
</dbReference>
<dbReference type="GO" id="GO:0005524">
    <property type="term" value="F:ATP binding"/>
    <property type="evidence" value="ECO:0007669"/>
    <property type="project" value="UniProtKB-KW"/>
</dbReference>
<dbReference type="EMBL" id="ML004625">
    <property type="protein sequence ID" value="RKP28741.1"/>
    <property type="molecule type" value="Genomic_DNA"/>
</dbReference>
<evidence type="ECO:0000256" key="5">
    <source>
        <dbReference type="SAM" id="Coils"/>
    </source>
</evidence>
<dbReference type="GO" id="GO:0003676">
    <property type="term" value="F:nucleic acid binding"/>
    <property type="evidence" value="ECO:0007669"/>
    <property type="project" value="InterPro"/>
</dbReference>
<accession>A0A4P9Z9R0</accession>
<dbReference type="PANTHER" id="PTHR22594:SF16">
    <property type="entry name" value="ASPARAGINE--TRNA LIGASE, CYTOPLASMIC"/>
    <property type="match status" value="1"/>
</dbReference>
<dbReference type="PANTHER" id="PTHR22594">
    <property type="entry name" value="ASPARTYL/LYSYL-TRNA SYNTHETASE"/>
    <property type="match status" value="1"/>
</dbReference>
<evidence type="ECO:0000256" key="1">
    <source>
        <dbReference type="ARBA" id="ARBA00004496"/>
    </source>
</evidence>
<name>A0A4P9Z9R0_9ASCO</name>